<dbReference type="Proteomes" id="UP000002608">
    <property type="component" value="Chromosome"/>
</dbReference>
<feature type="domain" description="AB hydrolase-1" evidence="1">
    <location>
        <begin position="4"/>
        <end position="268"/>
    </location>
</feature>
<sequence length="279" mass="31249">MATVVLIRGLMRDKRHWHNFAELLQKSLSDRHSVIALDTLGNGDLVNSLSPLTIDEYARELLERLNYDSSYNNSSDNSDDKYNNCYLVGLSMGGMIALQMASLQERALGLASDKSDKSDKSHNRIKSVAVINASAANLSPWHERFRFGALFTAFKRRMKGANISAVEACIIALTSSTQRQNIKLVLSWSQYRAVACTSLFNGLRQLWACRQFMSPVALSVPITVLCGREDKLVSPDCSKKLARYYQSKLIEFNFAGHDLSLDSPEKLCQELIESFSLKP</sequence>
<protein>
    <submittedName>
        <fullName evidence="2">Alpha/beta hydrolase fold</fullName>
    </submittedName>
</protein>
<keyword evidence="2" id="KW-0378">Hydrolase</keyword>
<dbReference type="OrthoDB" id="5290302at2"/>
<dbReference type="InterPro" id="IPR000073">
    <property type="entry name" value="AB_hydrolase_1"/>
</dbReference>
<dbReference type="PANTHER" id="PTHR43194:SF5">
    <property type="entry name" value="PIMELOYL-[ACYL-CARRIER PROTEIN] METHYL ESTER ESTERASE"/>
    <property type="match status" value="1"/>
</dbReference>
<name>A8H3R6_SHEPA</name>
<reference evidence="2 3" key="1">
    <citation type="submission" date="2007-10" db="EMBL/GenBank/DDBJ databases">
        <title>Complete sequence of Shewanella pealeana ATCC 700345.</title>
        <authorList>
            <consortium name="US DOE Joint Genome Institute"/>
            <person name="Copeland A."/>
            <person name="Lucas S."/>
            <person name="Lapidus A."/>
            <person name="Barry K."/>
            <person name="Glavina del Rio T."/>
            <person name="Dalin E."/>
            <person name="Tice H."/>
            <person name="Pitluck S."/>
            <person name="Chertkov O."/>
            <person name="Brettin T."/>
            <person name="Bruce D."/>
            <person name="Detter J.C."/>
            <person name="Han C."/>
            <person name="Schmutz J."/>
            <person name="Larimer F."/>
            <person name="Land M."/>
            <person name="Hauser L."/>
            <person name="Kyrpides N."/>
            <person name="Kim E."/>
            <person name="Zhao J.-S.Z."/>
            <person name="Manno D."/>
            <person name="Hawari J."/>
            <person name="Richardson P."/>
        </authorList>
    </citation>
    <scope>NUCLEOTIDE SEQUENCE [LARGE SCALE GENOMIC DNA]</scope>
    <source>
        <strain evidence="3">ATCC 700345 / ANG-SQ1</strain>
    </source>
</reference>
<dbReference type="KEGG" id="spl:Spea_1880"/>
<dbReference type="SUPFAM" id="SSF53474">
    <property type="entry name" value="alpha/beta-Hydrolases"/>
    <property type="match status" value="1"/>
</dbReference>
<evidence type="ECO:0000259" key="1">
    <source>
        <dbReference type="Pfam" id="PF12697"/>
    </source>
</evidence>
<dbReference type="STRING" id="398579.Spea_1880"/>
<evidence type="ECO:0000313" key="2">
    <source>
        <dbReference type="EMBL" id="ABV87203.1"/>
    </source>
</evidence>
<dbReference type="AlphaFoldDB" id="A8H3R6"/>
<dbReference type="PANTHER" id="PTHR43194">
    <property type="entry name" value="HYDROLASE ALPHA/BETA FOLD FAMILY"/>
    <property type="match status" value="1"/>
</dbReference>
<dbReference type="HOGENOM" id="CLU_075806_0_0_6"/>
<dbReference type="Gene3D" id="3.40.50.1820">
    <property type="entry name" value="alpha/beta hydrolase"/>
    <property type="match status" value="1"/>
</dbReference>
<keyword evidence="3" id="KW-1185">Reference proteome</keyword>
<organism evidence="2 3">
    <name type="scientific">Shewanella pealeana (strain ATCC 700345 / ANG-SQ1)</name>
    <dbReference type="NCBI Taxonomy" id="398579"/>
    <lineage>
        <taxon>Bacteria</taxon>
        <taxon>Pseudomonadati</taxon>
        <taxon>Pseudomonadota</taxon>
        <taxon>Gammaproteobacteria</taxon>
        <taxon>Alteromonadales</taxon>
        <taxon>Shewanellaceae</taxon>
        <taxon>Shewanella</taxon>
    </lineage>
</organism>
<dbReference type="InterPro" id="IPR029058">
    <property type="entry name" value="AB_hydrolase_fold"/>
</dbReference>
<dbReference type="EMBL" id="CP000851">
    <property type="protein sequence ID" value="ABV87203.1"/>
    <property type="molecule type" value="Genomic_DNA"/>
</dbReference>
<gene>
    <name evidence="2" type="ordered locus">Spea_1880</name>
</gene>
<dbReference type="Pfam" id="PF12697">
    <property type="entry name" value="Abhydrolase_6"/>
    <property type="match status" value="1"/>
</dbReference>
<dbReference type="GO" id="GO:0016787">
    <property type="term" value="F:hydrolase activity"/>
    <property type="evidence" value="ECO:0007669"/>
    <property type="project" value="UniProtKB-KW"/>
</dbReference>
<dbReference type="InterPro" id="IPR050228">
    <property type="entry name" value="Carboxylesterase_BioH"/>
</dbReference>
<proteinExistence type="predicted"/>
<evidence type="ECO:0000313" key="3">
    <source>
        <dbReference type="Proteomes" id="UP000002608"/>
    </source>
</evidence>
<dbReference type="eggNOG" id="COG2267">
    <property type="taxonomic scope" value="Bacteria"/>
</dbReference>
<accession>A8H3R6</accession>